<name>C5C462_BEUC1</name>
<evidence type="ECO:0000256" key="6">
    <source>
        <dbReference type="ARBA" id="ARBA00023002"/>
    </source>
</evidence>
<evidence type="ECO:0000256" key="3">
    <source>
        <dbReference type="ARBA" id="ARBA00022692"/>
    </source>
</evidence>
<proteinExistence type="inferred from homology"/>
<keyword evidence="5 11" id="KW-1133">Transmembrane helix</keyword>
<dbReference type="GO" id="GO:0016020">
    <property type="term" value="C:membrane"/>
    <property type="evidence" value="ECO:0007669"/>
    <property type="project" value="UniProtKB-SubCell"/>
</dbReference>
<dbReference type="OrthoDB" id="9783799at2"/>
<feature type="compositionally biased region" description="Basic and acidic residues" evidence="10">
    <location>
        <begin position="1"/>
        <end position="13"/>
    </location>
</feature>
<dbReference type="InterPro" id="IPR041714">
    <property type="entry name" value="VKOR_Actinobacteria"/>
</dbReference>
<dbReference type="InterPro" id="IPR012932">
    <property type="entry name" value="VKOR"/>
</dbReference>
<keyword evidence="8" id="KW-1015">Disulfide bond</keyword>
<evidence type="ECO:0000256" key="2">
    <source>
        <dbReference type="ARBA" id="ARBA00006214"/>
    </source>
</evidence>
<keyword evidence="7 11" id="KW-0472">Membrane</keyword>
<evidence type="ECO:0000256" key="1">
    <source>
        <dbReference type="ARBA" id="ARBA00004141"/>
    </source>
</evidence>
<keyword evidence="4" id="KW-0874">Quinone</keyword>
<feature type="transmembrane region" description="Helical" evidence="11">
    <location>
        <begin position="142"/>
        <end position="163"/>
    </location>
</feature>
<feature type="transmembrane region" description="Helical" evidence="11">
    <location>
        <begin position="215"/>
        <end position="233"/>
    </location>
</feature>
<keyword evidence="3 11" id="KW-0812">Transmembrane</keyword>
<dbReference type="AlphaFoldDB" id="C5C462"/>
<comment type="similarity">
    <text evidence="2">Belongs to the VKOR family.</text>
</comment>
<dbReference type="Pfam" id="PF07884">
    <property type="entry name" value="VKOR"/>
    <property type="match status" value="1"/>
</dbReference>
<dbReference type="GO" id="GO:0016491">
    <property type="term" value="F:oxidoreductase activity"/>
    <property type="evidence" value="ECO:0007669"/>
    <property type="project" value="UniProtKB-KW"/>
</dbReference>
<dbReference type="InterPro" id="IPR038354">
    <property type="entry name" value="VKOR_sf"/>
</dbReference>
<evidence type="ECO:0000256" key="9">
    <source>
        <dbReference type="ARBA" id="ARBA00023284"/>
    </source>
</evidence>
<keyword evidence="9" id="KW-0676">Redox-active center</keyword>
<dbReference type="Proteomes" id="UP000007962">
    <property type="component" value="Chromosome"/>
</dbReference>
<dbReference type="KEGG" id="bcv:Bcav_1719"/>
<feature type="domain" description="Vitamin K epoxide reductase" evidence="12">
    <location>
        <begin position="53"/>
        <end position="194"/>
    </location>
</feature>
<dbReference type="SMART" id="SM00756">
    <property type="entry name" value="VKc"/>
    <property type="match status" value="1"/>
</dbReference>
<dbReference type="CDD" id="cd12922">
    <property type="entry name" value="VKOR_5"/>
    <property type="match status" value="1"/>
</dbReference>
<dbReference type="eggNOG" id="COG4243">
    <property type="taxonomic scope" value="Bacteria"/>
</dbReference>
<gene>
    <name evidence="13" type="ordered locus">Bcav_1719</name>
</gene>
<protein>
    <submittedName>
        <fullName evidence="13">Vitamin K epoxide reductase</fullName>
    </submittedName>
</protein>
<feature type="transmembrane region" description="Helical" evidence="11">
    <location>
        <begin position="56"/>
        <end position="76"/>
    </location>
</feature>
<feature type="transmembrane region" description="Helical" evidence="11">
    <location>
        <begin position="116"/>
        <end position="136"/>
    </location>
</feature>
<feature type="compositionally biased region" description="Acidic residues" evidence="10">
    <location>
        <begin position="14"/>
        <end position="24"/>
    </location>
</feature>
<dbReference type="HOGENOM" id="CLU_082938_1_1_11"/>
<accession>C5C462</accession>
<organism evidence="13 14">
    <name type="scientific">Beutenbergia cavernae (strain ATCC BAA-8 / DSM 12333 / CCUG 43141 / JCM 11478 / NBRC 16432 / NCIMB 13614 / HKI 0122)</name>
    <dbReference type="NCBI Taxonomy" id="471853"/>
    <lineage>
        <taxon>Bacteria</taxon>
        <taxon>Bacillati</taxon>
        <taxon>Actinomycetota</taxon>
        <taxon>Actinomycetes</taxon>
        <taxon>Micrococcales</taxon>
        <taxon>Beutenbergiaceae</taxon>
        <taxon>Beutenbergia</taxon>
    </lineage>
</organism>
<evidence type="ECO:0000256" key="8">
    <source>
        <dbReference type="ARBA" id="ARBA00023157"/>
    </source>
</evidence>
<evidence type="ECO:0000256" key="11">
    <source>
        <dbReference type="SAM" id="Phobius"/>
    </source>
</evidence>
<evidence type="ECO:0000256" key="7">
    <source>
        <dbReference type="ARBA" id="ARBA00023136"/>
    </source>
</evidence>
<evidence type="ECO:0000313" key="13">
    <source>
        <dbReference type="EMBL" id="ACQ79975.1"/>
    </source>
</evidence>
<evidence type="ECO:0000256" key="10">
    <source>
        <dbReference type="SAM" id="MobiDB-lite"/>
    </source>
</evidence>
<evidence type="ECO:0000256" key="4">
    <source>
        <dbReference type="ARBA" id="ARBA00022719"/>
    </source>
</evidence>
<dbReference type="EMBL" id="CP001618">
    <property type="protein sequence ID" value="ACQ79975.1"/>
    <property type="molecule type" value="Genomic_DNA"/>
</dbReference>
<evidence type="ECO:0000256" key="5">
    <source>
        <dbReference type="ARBA" id="ARBA00022989"/>
    </source>
</evidence>
<dbReference type="Gene3D" id="1.20.1440.130">
    <property type="entry name" value="VKOR domain"/>
    <property type="match status" value="1"/>
</dbReference>
<evidence type="ECO:0000313" key="14">
    <source>
        <dbReference type="Proteomes" id="UP000007962"/>
    </source>
</evidence>
<reference evidence="13 14" key="1">
    <citation type="journal article" date="2009" name="Stand. Genomic Sci.">
        <title>Complete genome sequence of Beutenbergia cavernae type strain (HKI 0122).</title>
        <authorList>
            <person name="Land M."/>
            <person name="Pukall R."/>
            <person name="Abt B."/>
            <person name="Goker M."/>
            <person name="Rohde M."/>
            <person name="Glavina Del Rio T."/>
            <person name="Tice H."/>
            <person name="Copeland A."/>
            <person name="Cheng J.F."/>
            <person name="Lucas S."/>
            <person name="Chen F."/>
            <person name="Nolan M."/>
            <person name="Bruce D."/>
            <person name="Goodwin L."/>
            <person name="Pitluck S."/>
            <person name="Ivanova N."/>
            <person name="Mavromatis K."/>
            <person name="Ovchinnikova G."/>
            <person name="Pati A."/>
            <person name="Chen A."/>
            <person name="Palaniappan K."/>
            <person name="Hauser L."/>
            <person name="Chang Y.J."/>
            <person name="Jefferies C.C."/>
            <person name="Saunders E."/>
            <person name="Brettin T."/>
            <person name="Detter J.C."/>
            <person name="Han C."/>
            <person name="Chain P."/>
            <person name="Bristow J."/>
            <person name="Eisen J.A."/>
            <person name="Markowitz V."/>
            <person name="Hugenholtz P."/>
            <person name="Kyrpides N.C."/>
            <person name="Klenk H.P."/>
            <person name="Lapidus A."/>
        </authorList>
    </citation>
    <scope>NUCLEOTIDE SEQUENCE [LARGE SCALE GENOMIC DNA]</scope>
    <source>
        <strain evidence="14">ATCC BAA-8 / DSM 12333 / NBRC 16432</strain>
    </source>
</reference>
<keyword evidence="14" id="KW-1185">Reference proteome</keyword>
<sequence>MAPRQHDDVHPEGGEPEGVADADEAAYRAEVERELARLDVSAPDEAQRAGAAPRSYAWLLVVAGVLGTLAAAMLTIDYVNTLLDPTYVPTCDVNPLIGCGQFLGSPQARVFGFPNVVIGLVAFPVLVTTGLAFLAGARLARWYWWGLLAGCLAGAVFITWLQVQSLNVIKGLCPYCLVVWAVVIPVVVQTFARAIQGGALPAPEGVRRFVVPNRWLLTGLWYAVVLVAVILAFRDQWAVVF</sequence>
<evidence type="ECO:0000259" key="12">
    <source>
        <dbReference type="SMART" id="SM00756"/>
    </source>
</evidence>
<dbReference type="GO" id="GO:0048038">
    <property type="term" value="F:quinone binding"/>
    <property type="evidence" value="ECO:0007669"/>
    <property type="project" value="UniProtKB-KW"/>
</dbReference>
<comment type="subcellular location">
    <subcellularLocation>
        <location evidence="1">Membrane</location>
        <topology evidence="1">Multi-pass membrane protein</topology>
    </subcellularLocation>
</comment>
<feature type="region of interest" description="Disordered" evidence="10">
    <location>
        <begin position="1"/>
        <end position="24"/>
    </location>
</feature>
<dbReference type="STRING" id="471853.Bcav_1719"/>
<dbReference type="RefSeq" id="WP_015882215.1">
    <property type="nucleotide sequence ID" value="NC_012669.1"/>
</dbReference>
<keyword evidence="6" id="KW-0560">Oxidoreductase</keyword>
<feature type="transmembrane region" description="Helical" evidence="11">
    <location>
        <begin position="175"/>
        <end position="195"/>
    </location>
</feature>